<comment type="caution">
    <text evidence="1">The sequence shown here is derived from an EMBL/GenBank/DDBJ whole genome shotgun (WGS) entry which is preliminary data.</text>
</comment>
<keyword evidence="2" id="KW-1185">Reference proteome</keyword>
<name>A0ACC5RBZ8_9HYPH</name>
<reference evidence="1" key="1">
    <citation type="submission" date="2021-01" db="EMBL/GenBank/DDBJ databases">
        <authorList>
            <person name="Sun Q."/>
        </authorList>
    </citation>
    <scope>NUCLEOTIDE SEQUENCE</scope>
    <source>
        <strain evidence="1">YIM B02566</strain>
    </source>
</reference>
<dbReference type="Proteomes" id="UP000616151">
    <property type="component" value="Unassembled WGS sequence"/>
</dbReference>
<evidence type="ECO:0000313" key="1">
    <source>
        <dbReference type="EMBL" id="MBK1870138.1"/>
    </source>
</evidence>
<sequence length="406" mass="42534">MFYPYRDIFRAPGTVGFASAGFIARLPLAMVPMGLVAMLSQTHGEYWLAGAVSATFALTNALVSPRISRLVDRHGQAHVLIPATIVALTAFILLLAATTWRWSSALLFLFAALAGVMPSMPAMIRARWTEIYRDTPKLSTAFAFESVSDEILYMTGSVLSIGLSVGLFPEAGPLFATVFLAVGTFLFVIQKKTEPRIHAVAQSGAASVIAFRPLQLITFVLLALGTLLGTAEVAVIALTKELGQPGAASFVLAGYAGGSLVVGLVFGVLKLKANLAQQFVFATLIAALTALPLPFITNIPMLGLALFIAGAAVSPSFITAFGLIEQSIPVARLTEGMTWAMTGIGIGMAAGSFSAGYVVDAYGPASGFWVSVTAGVLALAAVTAGYRMLADRTRNICATPIQMACD</sequence>
<accession>A0ACC5RBZ8</accession>
<proteinExistence type="predicted"/>
<dbReference type="EMBL" id="JAENHL010000008">
    <property type="protein sequence ID" value="MBK1870138.1"/>
    <property type="molecule type" value="Genomic_DNA"/>
</dbReference>
<evidence type="ECO:0000313" key="2">
    <source>
        <dbReference type="Proteomes" id="UP000616151"/>
    </source>
</evidence>
<organism evidence="1 2">
    <name type="scientific">Taklimakanibacter albus</name>
    <dbReference type="NCBI Taxonomy" id="2800327"/>
    <lineage>
        <taxon>Bacteria</taxon>
        <taxon>Pseudomonadati</taxon>
        <taxon>Pseudomonadota</taxon>
        <taxon>Alphaproteobacteria</taxon>
        <taxon>Hyphomicrobiales</taxon>
        <taxon>Aestuariivirgaceae</taxon>
        <taxon>Taklimakanibacter</taxon>
    </lineage>
</organism>
<gene>
    <name evidence="1" type="ORF">JHL16_27490</name>
</gene>
<protein>
    <submittedName>
        <fullName evidence="1">MFS transporter</fullName>
    </submittedName>
</protein>